<dbReference type="AlphaFoldDB" id="A0A0F9B1E4"/>
<accession>A0A0F9B1E4</accession>
<name>A0A0F9B1E4_9ZZZZ</name>
<evidence type="ECO:0000313" key="1">
    <source>
        <dbReference type="EMBL" id="KKK78361.1"/>
    </source>
</evidence>
<comment type="caution">
    <text evidence="1">The sequence shown here is derived from an EMBL/GenBank/DDBJ whole genome shotgun (WGS) entry which is preliminary data.</text>
</comment>
<organism evidence="1">
    <name type="scientific">marine sediment metagenome</name>
    <dbReference type="NCBI Taxonomy" id="412755"/>
    <lineage>
        <taxon>unclassified sequences</taxon>
        <taxon>metagenomes</taxon>
        <taxon>ecological metagenomes</taxon>
    </lineage>
</organism>
<proteinExistence type="predicted"/>
<dbReference type="EMBL" id="LAZR01054523">
    <property type="protein sequence ID" value="KKK78361.1"/>
    <property type="molecule type" value="Genomic_DNA"/>
</dbReference>
<gene>
    <name evidence="1" type="ORF">LCGC14_2844350</name>
</gene>
<reference evidence="1" key="1">
    <citation type="journal article" date="2015" name="Nature">
        <title>Complex archaea that bridge the gap between prokaryotes and eukaryotes.</title>
        <authorList>
            <person name="Spang A."/>
            <person name="Saw J.H."/>
            <person name="Jorgensen S.L."/>
            <person name="Zaremba-Niedzwiedzka K."/>
            <person name="Martijn J."/>
            <person name="Lind A.E."/>
            <person name="van Eijk R."/>
            <person name="Schleper C."/>
            <person name="Guy L."/>
            <person name="Ettema T.J."/>
        </authorList>
    </citation>
    <scope>NUCLEOTIDE SEQUENCE</scope>
</reference>
<sequence length="96" mass="11073">MAVPTNLTFNSYDLQTTNIKTRSIHHKHYPSRVIDIESNIRVADFRFISSYWDKKIVTVKGSIVADSANTLRTVIDEMKNNLQGQEKNLDIDYGDR</sequence>
<feature type="non-terminal residue" evidence="1">
    <location>
        <position position="96"/>
    </location>
</feature>
<protein>
    <submittedName>
        <fullName evidence="1">Uncharacterized protein</fullName>
    </submittedName>
</protein>